<gene>
    <name evidence="1" type="primary">KAFR0L01945</name>
    <name evidence="1" type="ORF">KAFR_0L01945</name>
</gene>
<proteinExistence type="predicted"/>
<keyword evidence="2" id="KW-1185">Reference proteome</keyword>
<name>H2B2F5_KAZAF</name>
<dbReference type="AlphaFoldDB" id="H2B2F5"/>
<dbReference type="GeneID" id="13887013"/>
<dbReference type="KEGG" id="kaf:KAFR_0L01945"/>
<dbReference type="RefSeq" id="XP_003959940.1">
    <property type="nucleotide sequence ID" value="XM_003959891.1"/>
</dbReference>
<evidence type="ECO:0000313" key="1">
    <source>
        <dbReference type="EMBL" id="CCF60805.1"/>
    </source>
</evidence>
<dbReference type="InParanoid" id="H2B2F5"/>
<reference evidence="1 2" key="1">
    <citation type="journal article" date="2011" name="Proc. Natl. Acad. Sci. U.S.A.">
        <title>Evolutionary erosion of yeast sex chromosomes by mating-type switching accidents.</title>
        <authorList>
            <person name="Gordon J.L."/>
            <person name="Armisen D."/>
            <person name="Proux-Wera E."/>
            <person name="Oheigeartaigh S.S."/>
            <person name="Byrne K.P."/>
            <person name="Wolfe K.H."/>
        </authorList>
    </citation>
    <scope>NUCLEOTIDE SEQUENCE [LARGE SCALE GENOMIC DNA]</scope>
    <source>
        <strain evidence="2">ATCC 22294 / BCRC 22015 / CBS 2517 / CECT 1963 / NBRC 1671 / NRRL Y-8276</strain>
    </source>
</reference>
<organism evidence="1 2">
    <name type="scientific">Kazachstania africana (strain ATCC 22294 / BCRC 22015 / CBS 2517 / CECT 1963 / NBRC 1671 / NRRL Y-8276)</name>
    <name type="common">Yeast</name>
    <name type="synonym">Kluyveromyces africanus</name>
    <dbReference type="NCBI Taxonomy" id="1071382"/>
    <lineage>
        <taxon>Eukaryota</taxon>
        <taxon>Fungi</taxon>
        <taxon>Dikarya</taxon>
        <taxon>Ascomycota</taxon>
        <taxon>Saccharomycotina</taxon>
        <taxon>Saccharomycetes</taxon>
        <taxon>Saccharomycetales</taxon>
        <taxon>Saccharomycetaceae</taxon>
        <taxon>Kazachstania</taxon>
    </lineage>
</organism>
<dbReference type="EMBL" id="HE650832">
    <property type="protein sequence ID" value="CCF60805.1"/>
    <property type="molecule type" value="Genomic_DNA"/>
</dbReference>
<dbReference type="HOGENOM" id="CLU_1749953_0_0_1"/>
<sequence>MVENDATMLINDRSHRDKRTSISSDDYFNDEKIENEDEAKSHLKNYSKAPSISSADYFNDNWNHSNDSFQNHTLNNNDFNIQSDSAKYFRSKKGHRMKTNEGLNRVESGFDVFSSNREQDLNMIKNSVQNGARRLSDYFTGLYEGMKRI</sequence>
<accession>H2B2F5</accession>
<evidence type="ECO:0000313" key="2">
    <source>
        <dbReference type="Proteomes" id="UP000005220"/>
    </source>
</evidence>
<dbReference type="Proteomes" id="UP000005220">
    <property type="component" value="Chromosome 12"/>
</dbReference>
<protein>
    <submittedName>
        <fullName evidence="1">Uncharacterized protein</fullName>
    </submittedName>
</protein>